<dbReference type="CDD" id="cd00198">
    <property type="entry name" value="vWFA"/>
    <property type="match status" value="1"/>
</dbReference>
<evidence type="ECO:0000256" key="1">
    <source>
        <dbReference type="SAM" id="Phobius"/>
    </source>
</evidence>
<protein>
    <submittedName>
        <fullName evidence="3">von Willebrand factor, type A</fullName>
    </submittedName>
</protein>
<feature type="transmembrane region" description="Helical" evidence="1">
    <location>
        <begin position="12"/>
        <end position="34"/>
    </location>
</feature>
<dbReference type="EMBL" id="JAAIIG010000001">
    <property type="protein sequence ID" value="NMM97456.1"/>
    <property type="molecule type" value="Genomic_DNA"/>
</dbReference>
<dbReference type="InterPro" id="IPR036465">
    <property type="entry name" value="vWFA_dom_sf"/>
</dbReference>
<keyword evidence="1" id="KW-0472">Membrane</keyword>
<name>A0A7Y0HVQ3_9BIFI</name>
<dbReference type="PROSITE" id="PS50234">
    <property type="entry name" value="VWFA"/>
    <property type="match status" value="1"/>
</dbReference>
<evidence type="ECO:0000313" key="4">
    <source>
        <dbReference type="Proteomes" id="UP000543419"/>
    </source>
</evidence>
<dbReference type="InterPro" id="IPR002035">
    <property type="entry name" value="VWF_A"/>
</dbReference>
<reference evidence="3 4" key="1">
    <citation type="submission" date="2020-02" db="EMBL/GenBank/DDBJ databases">
        <title>Characterization of phylogenetic diversity of novel bifidobacterial species isolated in Czech ZOOs.</title>
        <authorList>
            <person name="Lugli G.A."/>
            <person name="Vera N.B."/>
            <person name="Ventura M."/>
        </authorList>
    </citation>
    <scope>NUCLEOTIDE SEQUENCE [LARGE SCALE GENOMIC DNA]</scope>
    <source>
        <strain evidence="3 4">DSM 109959</strain>
    </source>
</reference>
<sequence length="343" mass="35880">MTGFTFSPVFGWLVSGILAAALGLMAVAEIVLFVRRRANSDETVVAAIRRTLMLLIAAIMVLTPSTVSSTTSRAVNATDVIVAVDTTGSMAVTDAQYGSDQAITRIEAARDAVHGLTDAYPDASFAAIRFGASGTLDVPLTPDVPAIDNWADTLAVESTSTSSGSSLDAPIDQLLVTAKAIREAHPDDAIILYLITDGEQTSNVTRRTFSSLRQYLDDGFTIGVGSTAGGKIPIVADGVSAGDSNNTGQWVIDPDTGQPGVSKMDEDTLKAIADEISGTYVAMNATTTAANAVSAKASNQWKVTATVKERTRVTPVVWPLAIALAALLAWEVGAWLAASRRFL</sequence>
<evidence type="ECO:0000313" key="3">
    <source>
        <dbReference type="EMBL" id="NMM97456.1"/>
    </source>
</evidence>
<dbReference type="AlphaFoldDB" id="A0A7Y0HVQ3"/>
<gene>
    <name evidence="3" type="ORF">G1C97_0405</name>
</gene>
<dbReference type="Proteomes" id="UP000543419">
    <property type="component" value="Unassembled WGS sequence"/>
</dbReference>
<keyword evidence="4" id="KW-1185">Reference proteome</keyword>
<keyword evidence="1" id="KW-0812">Transmembrane</keyword>
<accession>A0A7Y0HVQ3</accession>
<dbReference type="Gene3D" id="3.40.50.410">
    <property type="entry name" value="von Willebrand factor, type A domain"/>
    <property type="match status" value="1"/>
</dbReference>
<comment type="caution">
    <text evidence="3">The sequence shown here is derived from an EMBL/GenBank/DDBJ whole genome shotgun (WGS) entry which is preliminary data.</text>
</comment>
<feature type="transmembrane region" description="Helical" evidence="1">
    <location>
        <begin position="316"/>
        <end position="338"/>
    </location>
</feature>
<feature type="domain" description="VWFA" evidence="2">
    <location>
        <begin position="79"/>
        <end position="276"/>
    </location>
</feature>
<proteinExistence type="predicted"/>
<organism evidence="3 4">
    <name type="scientific">Bifidobacterium olomucense</name>
    <dbReference type="NCBI Taxonomy" id="2675324"/>
    <lineage>
        <taxon>Bacteria</taxon>
        <taxon>Bacillati</taxon>
        <taxon>Actinomycetota</taxon>
        <taxon>Actinomycetes</taxon>
        <taxon>Bifidobacteriales</taxon>
        <taxon>Bifidobacteriaceae</taxon>
        <taxon>Bifidobacterium</taxon>
    </lineage>
</organism>
<evidence type="ECO:0000259" key="2">
    <source>
        <dbReference type="PROSITE" id="PS50234"/>
    </source>
</evidence>
<dbReference type="SUPFAM" id="SSF53300">
    <property type="entry name" value="vWA-like"/>
    <property type="match status" value="1"/>
</dbReference>
<keyword evidence="1" id="KW-1133">Transmembrane helix</keyword>
<dbReference type="RefSeq" id="WP_169240265.1">
    <property type="nucleotide sequence ID" value="NZ_JAAIIG010000001.1"/>
</dbReference>